<keyword evidence="1" id="KW-0539">Nucleus</keyword>
<dbReference type="AlphaFoldDB" id="A0A401NK79"/>
<dbReference type="GO" id="GO:0007420">
    <property type="term" value="P:brain development"/>
    <property type="evidence" value="ECO:0007669"/>
    <property type="project" value="TreeGrafter"/>
</dbReference>
<feature type="non-terminal residue" evidence="3">
    <location>
        <position position="1"/>
    </location>
</feature>
<organism evidence="3 4">
    <name type="scientific">Scyliorhinus torazame</name>
    <name type="common">Cloudy catshark</name>
    <name type="synonym">Catulus torazame</name>
    <dbReference type="NCBI Taxonomy" id="75743"/>
    <lineage>
        <taxon>Eukaryota</taxon>
        <taxon>Metazoa</taxon>
        <taxon>Chordata</taxon>
        <taxon>Craniata</taxon>
        <taxon>Vertebrata</taxon>
        <taxon>Chondrichthyes</taxon>
        <taxon>Elasmobranchii</taxon>
        <taxon>Galeomorphii</taxon>
        <taxon>Galeoidea</taxon>
        <taxon>Carcharhiniformes</taxon>
        <taxon>Scyliorhinidae</taxon>
        <taxon>Scyliorhinus</taxon>
    </lineage>
</organism>
<dbReference type="OrthoDB" id="6247875at2759"/>
<evidence type="ECO:0000313" key="3">
    <source>
        <dbReference type="EMBL" id="GCB61249.1"/>
    </source>
</evidence>
<evidence type="ECO:0008006" key="5">
    <source>
        <dbReference type="Google" id="ProtNLM"/>
    </source>
</evidence>
<dbReference type="PANTHER" id="PTHR10270">
    <property type="entry name" value="SOX TRANSCRIPTION FACTOR"/>
    <property type="match status" value="1"/>
</dbReference>
<feature type="region of interest" description="Disordered" evidence="2">
    <location>
        <begin position="13"/>
        <end position="143"/>
    </location>
</feature>
<sequence>EAERLRLKHMADYPDYKYRPRKKIRSESGAGAEEKSCRKEVKSFKKHSRPQKAKLHLERSKAKKAKIVRVAECADSQSESEPEPEPASPYNPDCNDSDGSCTDVSGYSSKDTRLPSPDPKRSAQLTAAVSMSTRSIPGRPPEESDHELLLFDLSLNVAAGAELLELSAAGAGNLSLDKDIDPLTSGSSPVSHFEFPDYGTPEVRKMISGDWLEIESNISY</sequence>
<dbReference type="GO" id="GO:0048593">
    <property type="term" value="P:camera-type eye morphogenesis"/>
    <property type="evidence" value="ECO:0007669"/>
    <property type="project" value="TreeGrafter"/>
</dbReference>
<name>A0A401NK79_SCYTO</name>
<dbReference type="GO" id="GO:0005634">
    <property type="term" value="C:nucleus"/>
    <property type="evidence" value="ECO:0007669"/>
    <property type="project" value="TreeGrafter"/>
</dbReference>
<dbReference type="GO" id="GO:0001228">
    <property type="term" value="F:DNA-binding transcription activator activity, RNA polymerase II-specific"/>
    <property type="evidence" value="ECO:0007669"/>
    <property type="project" value="TreeGrafter"/>
</dbReference>
<dbReference type="EMBL" id="BFAA01005070">
    <property type="protein sequence ID" value="GCB61249.1"/>
    <property type="molecule type" value="Genomic_DNA"/>
</dbReference>
<dbReference type="GO" id="GO:0000122">
    <property type="term" value="P:negative regulation of transcription by RNA polymerase II"/>
    <property type="evidence" value="ECO:0007669"/>
    <property type="project" value="TreeGrafter"/>
</dbReference>
<reference evidence="3 4" key="1">
    <citation type="journal article" date="2018" name="Nat. Ecol. Evol.">
        <title>Shark genomes provide insights into elasmobranch evolution and the origin of vertebrates.</title>
        <authorList>
            <person name="Hara Y"/>
            <person name="Yamaguchi K"/>
            <person name="Onimaru K"/>
            <person name="Kadota M"/>
            <person name="Koyanagi M"/>
            <person name="Keeley SD"/>
            <person name="Tatsumi K"/>
            <person name="Tanaka K"/>
            <person name="Motone F"/>
            <person name="Kageyama Y"/>
            <person name="Nozu R"/>
            <person name="Adachi N"/>
            <person name="Nishimura O"/>
            <person name="Nakagawa R"/>
            <person name="Tanegashima C"/>
            <person name="Kiyatake I"/>
            <person name="Matsumoto R"/>
            <person name="Murakumo K"/>
            <person name="Nishida K"/>
            <person name="Terakita A"/>
            <person name="Kuratani S"/>
            <person name="Sato K"/>
            <person name="Hyodo S Kuraku.S."/>
        </authorList>
    </citation>
    <scope>NUCLEOTIDE SEQUENCE [LARGE SCALE GENOMIC DNA]</scope>
</reference>
<dbReference type="GO" id="GO:0000978">
    <property type="term" value="F:RNA polymerase II cis-regulatory region sequence-specific DNA binding"/>
    <property type="evidence" value="ECO:0007669"/>
    <property type="project" value="TreeGrafter"/>
</dbReference>
<dbReference type="GO" id="GO:0030182">
    <property type="term" value="P:neuron differentiation"/>
    <property type="evidence" value="ECO:0007669"/>
    <property type="project" value="TreeGrafter"/>
</dbReference>
<keyword evidence="4" id="KW-1185">Reference proteome</keyword>
<dbReference type="PANTHER" id="PTHR10270:SF27">
    <property type="entry name" value="TRANSCRIPTION FACTOR SOX-4"/>
    <property type="match status" value="1"/>
</dbReference>
<comment type="caution">
    <text evidence="3">The sequence shown here is derived from an EMBL/GenBank/DDBJ whole genome shotgun (WGS) entry which is preliminary data.</text>
</comment>
<proteinExistence type="predicted"/>
<gene>
    <name evidence="3" type="ORF">scyTo_0011283</name>
</gene>
<dbReference type="STRING" id="75743.A0A401NK79"/>
<feature type="compositionally biased region" description="Polar residues" evidence="2">
    <location>
        <begin position="123"/>
        <end position="135"/>
    </location>
</feature>
<feature type="compositionally biased region" description="Polar residues" evidence="2">
    <location>
        <begin position="97"/>
        <end position="109"/>
    </location>
</feature>
<feature type="compositionally biased region" description="Basic and acidic residues" evidence="2">
    <location>
        <begin position="110"/>
        <end position="121"/>
    </location>
</feature>
<feature type="compositionally biased region" description="Basic and acidic residues" evidence="2">
    <location>
        <begin position="32"/>
        <end position="43"/>
    </location>
</feature>
<dbReference type="InterPro" id="IPR050140">
    <property type="entry name" value="SRY-related_HMG-box_TF-like"/>
</dbReference>
<protein>
    <recommendedName>
        <fullName evidence="5">HMG box domain-containing protein</fullName>
    </recommendedName>
</protein>
<accession>A0A401NK79</accession>
<dbReference type="Proteomes" id="UP000288216">
    <property type="component" value="Unassembled WGS sequence"/>
</dbReference>
<evidence type="ECO:0000256" key="1">
    <source>
        <dbReference type="ARBA" id="ARBA00023242"/>
    </source>
</evidence>
<evidence type="ECO:0000313" key="4">
    <source>
        <dbReference type="Proteomes" id="UP000288216"/>
    </source>
</evidence>
<feature type="compositionally biased region" description="Basic residues" evidence="2">
    <location>
        <begin position="44"/>
        <end position="54"/>
    </location>
</feature>
<evidence type="ECO:0000256" key="2">
    <source>
        <dbReference type="SAM" id="MobiDB-lite"/>
    </source>
</evidence>